<accession>A0A7R9GZL5</accession>
<reference evidence="2" key="1">
    <citation type="submission" date="2020-11" db="EMBL/GenBank/DDBJ databases">
        <authorList>
            <person name="Tran Van P."/>
        </authorList>
    </citation>
    <scope>NUCLEOTIDE SEQUENCE</scope>
</reference>
<organism evidence="2">
    <name type="scientific">Timema poppense</name>
    <name type="common">Walking stick</name>
    <dbReference type="NCBI Taxonomy" id="170557"/>
    <lineage>
        <taxon>Eukaryota</taxon>
        <taxon>Metazoa</taxon>
        <taxon>Ecdysozoa</taxon>
        <taxon>Arthropoda</taxon>
        <taxon>Hexapoda</taxon>
        <taxon>Insecta</taxon>
        <taxon>Pterygota</taxon>
        <taxon>Neoptera</taxon>
        <taxon>Polyneoptera</taxon>
        <taxon>Phasmatodea</taxon>
        <taxon>Timematodea</taxon>
        <taxon>Timematoidea</taxon>
        <taxon>Timematidae</taxon>
        <taxon>Timema</taxon>
    </lineage>
</organism>
<sequence length="609" mass="67773">MSINPINREIGKVELEEIDPHLRQGRVENHLGKTTPSSPNRDSNLDLPVLSSRAQHDKRVSQLRHRGGVIIVDMSVPDRIQRLICPEDSLKKGRIIERKGERRGEDAADLDFTVFMQYVHQGLSVDLERDFGFSVCSYGTGGDIVGSQWNEISSRVPLQVAGRGMPTPTGVLADLGTIRSRARWDTTRGRVPGVFDLFQSKVSEGCPSIFASVIQVSSSLELRFISKFSQYSHSRDLELLLGLGQVELEEVNPHLRGGRVENHLGKTIPNSPDRDSNLDLPVLSSRAQHDKRVSQLRHRGGYEFSTSSIMRADEKEGRIFVKSSWQLHCLVFGRGTDLVRVSDSLHYPSHESGCVAACTCVPFDGERSRSDLVRVAVSLERPVSVSACSNVLLSCRTRRGNLKIDKLSLMSTNEFTRQLEFFIWIGFVFHRVLSLRFPPEAMQNTDTAKQCLPSSTTFSLHRRAITSMFHDGFLLQEGEERLGSEKRKGAWGEVPPFRKQNDDFGKEVRPVVLAPSCPGAQFARAQLAAPGWRRPDGGAHTASYYPFGLYALSTNYANGLGIGKVKLEEVNPHLRGGRVENHLGKPPPSSPDRDSNLDLPVLSSRAQHD</sequence>
<proteinExistence type="predicted"/>
<feature type="compositionally biased region" description="Basic and acidic residues" evidence="1">
    <location>
        <begin position="21"/>
        <end position="31"/>
    </location>
</feature>
<feature type="compositionally biased region" description="Polar residues" evidence="1">
    <location>
        <begin position="32"/>
        <end position="42"/>
    </location>
</feature>
<feature type="region of interest" description="Disordered" evidence="1">
    <location>
        <begin position="576"/>
        <end position="609"/>
    </location>
</feature>
<feature type="region of interest" description="Disordered" evidence="1">
    <location>
        <begin position="21"/>
        <end position="47"/>
    </location>
</feature>
<evidence type="ECO:0000313" key="2">
    <source>
        <dbReference type="EMBL" id="CAD7400531.1"/>
    </source>
</evidence>
<evidence type="ECO:0000256" key="1">
    <source>
        <dbReference type="SAM" id="MobiDB-lite"/>
    </source>
</evidence>
<dbReference type="EMBL" id="OD001079">
    <property type="protein sequence ID" value="CAD7400531.1"/>
    <property type="molecule type" value="Genomic_DNA"/>
</dbReference>
<name>A0A7R9GZL5_TIMPO</name>
<protein>
    <submittedName>
        <fullName evidence="2">Uncharacterized protein</fullName>
    </submittedName>
</protein>
<gene>
    <name evidence="2" type="ORF">TPSB3V08_LOCUS2655</name>
</gene>
<dbReference type="AlphaFoldDB" id="A0A7R9GZL5"/>